<evidence type="ECO:0000256" key="1">
    <source>
        <dbReference type="SAM" id="SignalP"/>
    </source>
</evidence>
<feature type="signal peptide" evidence="1">
    <location>
        <begin position="1"/>
        <end position="18"/>
    </location>
</feature>
<dbReference type="PANTHER" id="PTHR18841:SF0">
    <property type="entry name" value="VITELLINE MEMBRANE OUTER LAYER 1 HOMOLOG A-RELATED"/>
    <property type="match status" value="1"/>
</dbReference>
<dbReference type="InterPro" id="IPR005515">
    <property type="entry name" value="VOMI"/>
</dbReference>
<accession>A0A1D2M789</accession>
<dbReference type="EMBL" id="LJIJ01003172">
    <property type="protein sequence ID" value="ODM88801.1"/>
    <property type="molecule type" value="Genomic_DNA"/>
</dbReference>
<dbReference type="Proteomes" id="UP000094527">
    <property type="component" value="Unassembled WGS sequence"/>
</dbReference>
<evidence type="ECO:0000313" key="2">
    <source>
        <dbReference type="EMBL" id="ODM88801.1"/>
    </source>
</evidence>
<gene>
    <name evidence="2" type="ORF">Ocin01_17881</name>
</gene>
<evidence type="ECO:0000313" key="3">
    <source>
        <dbReference type="Proteomes" id="UP000094527"/>
    </source>
</evidence>
<name>A0A1D2M789_ORCCI</name>
<keyword evidence="1" id="KW-0732">Signal</keyword>
<dbReference type="AlphaFoldDB" id="A0A1D2M789"/>
<dbReference type="GO" id="GO:0005615">
    <property type="term" value="C:extracellular space"/>
    <property type="evidence" value="ECO:0007669"/>
    <property type="project" value="TreeGrafter"/>
</dbReference>
<protein>
    <submittedName>
        <fullName evidence="2">Vitelline membrane outer layer protein 1</fullName>
    </submittedName>
</protein>
<feature type="chain" id="PRO_5008903561" evidence="1">
    <location>
        <begin position="19"/>
        <end position="191"/>
    </location>
</feature>
<keyword evidence="3" id="KW-1185">Reference proteome</keyword>
<dbReference type="Pfam" id="PF03762">
    <property type="entry name" value="VOMI"/>
    <property type="match status" value="1"/>
</dbReference>
<dbReference type="SUPFAM" id="SSF51092">
    <property type="entry name" value="Vitelline membrane outer protein-I (VMO-I)"/>
    <property type="match status" value="1"/>
</dbReference>
<comment type="caution">
    <text evidence="2">The sequence shown here is derived from an EMBL/GenBank/DDBJ whole genome shotgun (WGS) entry which is preliminary data.</text>
</comment>
<dbReference type="STRING" id="48709.A0A1D2M789"/>
<dbReference type="OrthoDB" id="6329319at2759"/>
<organism evidence="2 3">
    <name type="scientific">Orchesella cincta</name>
    <name type="common">Springtail</name>
    <name type="synonym">Podura cincta</name>
    <dbReference type="NCBI Taxonomy" id="48709"/>
    <lineage>
        <taxon>Eukaryota</taxon>
        <taxon>Metazoa</taxon>
        <taxon>Ecdysozoa</taxon>
        <taxon>Arthropoda</taxon>
        <taxon>Hexapoda</taxon>
        <taxon>Collembola</taxon>
        <taxon>Entomobryomorpha</taxon>
        <taxon>Entomobryoidea</taxon>
        <taxon>Orchesellidae</taxon>
        <taxon>Orchesellinae</taxon>
        <taxon>Orchesella</taxon>
    </lineage>
</organism>
<reference evidence="2 3" key="1">
    <citation type="journal article" date="2016" name="Genome Biol. Evol.">
        <title>Gene Family Evolution Reflects Adaptation to Soil Environmental Stressors in the Genome of the Collembolan Orchesella cincta.</title>
        <authorList>
            <person name="Faddeeva-Vakhrusheva A."/>
            <person name="Derks M.F."/>
            <person name="Anvar S.Y."/>
            <person name="Agamennone V."/>
            <person name="Suring W."/>
            <person name="Smit S."/>
            <person name="van Straalen N.M."/>
            <person name="Roelofs D."/>
        </authorList>
    </citation>
    <scope>NUCLEOTIDE SEQUENCE [LARGE SCALE GENOMIC DNA]</scope>
    <source>
        <tissue evidence="2">Mixed pool</tissue>
    </source>
</reference>
<sequence length="191" mass="21140">MKLLYFVILFAYCGGIFSANINITSPPFTNWGEWGPLDHCPSGKMAQGFQLRTQPNQFLEDDTGLNTIRLFCGDPYREDTKVITSIPGQFGDWGSVYTCFPGVLNGFQLRSESNRGENGDDTAANNIRFFCSSLSNPNDFIEGDGNSWGDWTQAQRCGNNKGICAIQTQMDPYQADGKELNVIIGKGHSCH</sequence>
<dbReference type="InterPro" id="IPR036706">
    <property type="entry name" value="VOMI_sf"/>
</dbReference>
<proteinExistence type="predicted"/>
<dbReference type="PANTHER" id="PTHR18841">
    <property type="entry name" value="VITELLINE MEMBRANE OUTER LAYER PROTEIN I-RELATED"/>
    <property type="match status" value="1"/>
</dbReference>
<dbReference type="Gene3D" id="2.100.10.20">
    <property type="entry name" value="Vitelline membrane outer layer protein I (VOMI)"/>
    <property type="match status" value="1"/>
</dbReference>